<gene>
    <name evidence="8" type="ORF">A0U92_03880</name>
</gene>
<dbReference type="GO" id="GO:0035513">
    <property type="term" value="P:oxidative RNA demethylation"/>
    <property type="evidence" value="ECO:0007669"/>
    <property type="project" value="TreeGrafter"/>
</dbReference>
<evidence type="ECO:0000313" key="9">
    <source>
        <dbReference type="Proteomes" id="UP000188937"/>
    </source>
</evidence>
<evidence type="ECO:0000313" key="8">
    <source>
        <dbReference type="EMBL" id="AQS86244.1"/>
    </source>
</evidence>
<dbReference type="AlphaFoldDB" id="A0A1U9KKB1"/>
<dbReference type="Proteomes" id="UP000188937">
    <property type="component" value="Chromosome"/>
</dbReference>
<feature type="binding site" evidence="5">
    <location>
        <position position="146"/>
    </location>
    <ligand>
        <name>substrate</name>
    </ligand>
</feature>
<feature type="binding site" evidence="6">
    <location>
        <position position="144"/>
    </location>
    <ligand>
        <name>Fe cation</name>
        <dbReference type="ChEBI" id="CHEBI:24875"/>
        <note>catalytic</note>
    </ligand>
</feature>
<keyword evidence="3" id="KW-0560">Oxidoreductase</keyword>
<feature type="binding site" evidence="5">
    <location>
        <begin position="131"/>
        <end position="133"/>
    </location>
    <ligand>
        <name>2-oxoglutarate</name>
        <dbReference type="ChEBI" id="CHEBI:16810"/>
    </ligand>
</feature>
<dbReference type="InterPro" id="IPR027450">
    <property type="entry name" value="AlkB-like"/>
</dbReference>
<dbReference type="SUPFAM" id="SSF51197">
    <property type="entry name" value="Clavaminate synthase-like"/>
    <property type="match status" value="1"/>
</dbReference>
<accession>A0A1U9KKB1</accession>
<evidence type="ECO:0000256" key="2">
    <source>
        <dbReference type="ARBA" id="ARBA00022964"/>
    </source>
</evidence>
<dbReference type="GO" id="GO:0035516">
    <property type="term" value="F:broad specificity oxidative DNA demethylase activity"/>
    <property type="evidence" value="ECO:0007669"/>
    <property type="project" value="TreeGrafter"/>
</dbReference>
<evidence type="ECO:0000256" key="5">
    <source>
        <dbReference type="PIRSR" id="PIRSR604574-1"/>
    </source>
</evidence>
<feature type="domain" description="Fe2OG dioxygenase" evidence="7">
    <location>
        <begin position="124"/>
        <end position="224"/>
    </location>
</feature>
<dbReference type="GO" id="GO:0008198">
    <property type="term" value="F:ferrous iron binding"/>
    <property type="evidence" value="ECO:0007669"/>
    <property type="project" value="TreeGrafter"/>
</dbReference>
<reference evidence="8 9" key="1">
    <citation type="submission" date="2016-03" db="EMBL/GenBank/DDBJ databases">
        <title>Acetic acid bacteria sequencing.</title>
        <authorList>
            <person name="Brandt J."/>
            <person name="Jakob F."/>
            <person name="Vogel R.F."/>
        </authorList>
    </citation>
    <scope>NUCLEOTIDE SEQUENCE [LARGE SCALE GENOMIC DNA]</scope>
    <source>
        <strain evidence="8 9">TMW2.1153</strain>
    </source>
</reference>
<dbReference type="Pfam" id="PF13532">
    <property type="entry name" value="2OG-FeII_Oxy_2"/>
    <property type="match status" value="1"/>
</dbReference>
<keyword evidence="4 6" id="KW-0408">Iron</keyword>
<dbReference type="PANTHER" id="PTHR16557">
    <property type="entry name" value="ALKYLATED DNA REPAIR PROTEIN ALKB-RELATED"/>
    <property type="match status" value="1"/>
</dbReference>
<evidence type="ECO:0000256" key="1">
    <source>
        <dbReference type="ARBA" id="ARBA00022723"/>
    </source>
</evidence>
<feature type="binding site" evidence="5">
    <location>
        <begin position="215"/>
        <end position="221"/>
    </location>
    <ligand>
        <name>2-oxoglutarate</name>
        <dbReference type="ChEBI" id="CHEBI:16810"/>
    </ligand>
</feature>
<protein>
    <submittedName>
        <fullName evidence="8">Alpha-ketoglutarate-dependent dioxygenase AlkB</fullName>
    </submittedName>
</protein>
<keyword evidence="1 6" id="KW-0479">Metal-binding</keyword>
<name>A0A1U9KKB1_ACEAC</name>
<evidence type="ECO:0000259" key="7">
    <source>
        <dbReference type="PROSITE" id="PS51471"/>
    </source>
</evidence>
<comment type="cofactor">
    <cofactor evidence="6">
        <name>Fe(2+)</name>
        <dbReference type="ChEBI" id="CHEBI:29033"/>
    </cofactor>
    <text evidence="6">Binds 1 Fe(2+) ion per subunit.</text>
</comment>
<feature type="binding site" evidence="5">
    <location>
        <position position="80"/>
    </location>
    <ligand>
        <name>substrate</name>
    </ligand>
</feature>
<dbReference type="Gene3D" id="2.60.120.590">
    <property type="entry name" value="Alpha-ketoglutarate-dependent dioxygenase AlkB-like"/>
    <property type="match status" value="1"/>
</dbReference>
<dbReference type="InterPro" id="IPR005123">
    <property type="entry name" value="Oxoglu/Fe-dep_dioxygenase_dom"/>
</dbReference>
<dbReference type="KEGG" id="aace:A0U92_03880"/>
<dbReference type="STRING" id="435.A0U92_03880"/>
<keyword evidence="2 8" id="KW-0223">Dioxygenase</keyword>
<evidence type="ECO:0000256" key="4">
    <source>
        <dbReference type="ARBA" id="ARBA00023004"/>
    </source>
</evidence>
<dbReference type="NCBIfam" id="NF011930">
    <property type="entry name" value="PRK15401.1"/>
    <property type="match status" value="1"/>
</dbReference>
<feature type="binding site" evidence="5">
    <location>
        <begin position="87"/>
        <end position="89"/>
    </location>
    <ligand>
        <name>substrate</name>
    </ligand>
</feature>
<dbReference type="GO" id="GO:0035515">
    <property type="term" value="F:oxidative RNA demethylase activity"/>
    <property type="evidence" value="ECO:0007669"/>
    <property type="project" value="TreeGrafter"/>
</dbReference>
<dbReference type="EMBL" id="CP014692">
    <property type="protein sequence ID" value="AQS86244.1"/>
    <property type="molecule type" value="Genomic_DNA"/>
</dbReference>
<dbReference type="PANTHER" id="PTHR16557:SF2">
    <property type="entry name" value="NUCLEIC ACID DIOXYGENASE ALKBH1"/>
    <property type="match status" value="1"/>
</dbReference>
<evidence type="ECO:0000256" key="3">
    <source>
        <dbReference type="ARBA" id="ARBA00023002"/>
    </source>
</evidence>
<dbReference type="InterPro" id="IPR037151">
    <property type="entry name" value="AlkB-like_sf"/>
</dbReference>
<dbReference type="PROSITE" id="PS51471">
    <property type="entry name" value="FE2OG_OXY"/>
    <property type="match status" value="1"/>
</dbReference>
<feature type="binding site" evidence="5">
    <location>
        <position position="172"/>
    </location>
    <ligand>
        <name>substrate</name>
    </ligand>
</feature>
<feature type="binding site" evidence="6">
    <location>
        <position position="142"/>
    </location>
    <ligand>
        <name>Fe cation</name>
        <dbReference type="ChEBI" id="CHEBI:24875"/>
        <note>catalytic</note>
    </ligand>
</feature>
<feature type="binding site" evidence="6">
    <location>
        <position position="198"/>
    </location>
    <ligand>
        <name>Fe cation</name>
        <dbReference type="ChEBI" id="CHEBI:24875"/>
        <note>catalytic</note>
    </ligand>
</feature>
<evidence type="ECO:0000256" key="6">
    <source>
        <dbReference type="PIRSR" id="PIRSR604574-2"/>
    </source>
</evidence>
<dbReference type="GO" id="GO:0005737">
    <property type="term" value="C:cytoplasm"/>
    <property type="evidence" value="ECO:0007669"/>
    <property type="project" value="TreeGrafter"/>
</dbReference>
<keyword evidence="9" id="KW-1185">Reference proteome</keyword>
<dbReference type="InterPro" id="IPR004574">
    <property type="entry name" value="Alkb"/>
</dbReference>
<organism evidence="8 9">
    <name type="scientific">Acetobacter aceti</name>
    <dbReference type="NCBI Taxonomy" id="435"/>
    <lineage>
        <taxon>Bacteria</taxon>
        <taxon>Pseudomonadati</taxon>
        <taxon>Pseudomonadota</taxon>
        <taxon>Alphaproteobacteria</taxon>
        <taxon>Acetobacterales</taxon>
        <taxon>Acetobacteraceae</taxon>
        <taxon>Acetobacter</taxon>
        <taxon>Acetobacter subgen. Acetobacter</taxon>
    </lineage>
</organism>
<sequence>MTGDLFDFLNVTDPREGKDCDGHIQLDPGAFIFPGMALSRASDLLDAARDIVRQAPFRHLVTPGGHRMSVGMTACGEYGWTSDASGYRYTTTQPRNGLPWPVLPELFRSLVEEATAAAGFLCPPLQSGLLNLYRPGTRLSLHQDKDEEDAETPIVSVSLGVAATFLWGGLDRASPTRRLRLSHGDVVVWGGPSRLTFHGVAPLAVSSHPMTGDCRLNLTFRQITKRP</sequence>
<proteinExistence type="predicted"/>